<dbReference type="GeneID" id="57904980"/>
<dbReference type="InterPro" id="IPR016181">
    <property type="entry name" value="Acyl_CoA_acyltransferase"/>
</dbReference>
<protein>
    <recommendedName>
        <fullName evidence="3">dTDP-fucosamine acetyltransferase</fullName>
        <ecNumber evidence="3">2.3.1.210</ecNumber>
    </recommendedName>
    <alternativeName>
        <fullName evidence="3">TDP-fucosamine acetyltransferase</fullName>
    </alternativeName>
    <alternativeName>
        <fullName evidence="3">dTDP-4-amino-4,6-dideoxy-D-galactose acyltransferase</fullName>
    </alternativeName>
</protein>
<evidence type="ECO:0000313" key="6">
    <source>
        <dbReference type="Proteomes" id="UP000254835"/>
    </source>
</evidence>
<dbReference type="NCBIfam" id="TIGR02382">
    <property type="entry name" value="wecD_rffC"/>
    <property type="match status" value="1"/>
</dbReference>
<comment type="pathway">
    <text evidence="3">Bacterial outer membrane biogenesis; enterobacterial common antigen biosynthesis.</text>
</comment>
<comment type="function">
    <text evidence="3">Catalyzes the acetylation of dTDP-fucosamine (dTDP-4-amino-4,6-dideoxy-D-galactose) to dTDP-Fuc4NAc, which is utilized in the biosynthesis of the enterobacterial common antigen (ECA).</text>
</comment>
<evidence type="ECO:0000256" key="2">
    <source>
        <dbReference type="ARBA" id="ARBA00023315"/>
    </source>
</evidence>
<evidence type="ECO:0000256" key="3">
    <source>
        <dbReference type="HAMAP-Rule" id="MF_02027"/>
    </source>
</evidence>
<dbReference type="Gene3D" id="3.40.630.30">
    <property type="match status" value="1"/>
</dbReference>
<dbReference type="RefSeq" id="WP_032911354.1">
    <property type="nucleotide sequence ID" value="NZ_CP023964.1"/>
</dbReference>
<feature type="domain" description="N-acetyltransferase" evidence="4">
    <location>
        <begin position="108"/>
        <end position="256"/>
    </location>
</feature>
<evidence type="ECO:0000313" key="5">
    <source>
        <dbReference type="EMBL" id="SUP77896.1"/>
    </source>
</evidence>
<name>A0A380PWC8_YERFR</name>
<reference evidence="5 6" key="1">
    <citation type="submission" date="2018-06" db="EMBL/GenBank/DDBJ databases">
        <authorList>
            <consortium name="Pathogen Informatics"/>
            <person name="Doyle S."/>
        </authorList>
    </citation>
    <scope>NUCLEOTIDE SEQUENCE [LARGE SCALE GENOMIC DNA]</scope>
    <source>
        <strain evidence="5 6">NCTC11470</strain>
    </source>
</reference>
<dbReference type="NCBIfam" id="NF008212">
    <property type="entry name" value="PRK10975.1"/>
    <property type="match status" value="1"/>
</dbReference>
<feature type="active site" description="Proton donor" evidence="3">
    <location>
        <position position="239"/>
    </location>
</feature>
<accession>A0A380PWC8</accession>
<dbReference type="SUPFAM" id="SSF55729">
    <property type="entry name" value="Acyl-CoA N-acyltransferases (Nat)"/>
    <property type="match status" value="1"/>
</dbReference>
<sequence>MLVRASIEPLAWESEFFQRPSAKLHFSDSAPQVNPAELDVFTLTQAKVPTHRLDLIDALGQLGFKLVEGEVDLSLSVGVNDTVGTENASFSVDAKTDTGTCQHRVTTYPYRVATTEDIPLLRSVAANAFALSRFRAPWYDPQDSGRFYALWAEKAVLGTFDHQCLLVMDSSGQPAGFVTLRDLHDGSARIGLLAVFPDAQGKGIGSSLMSAAKQWCQSHGLHRLLVATQMSNIAALRLYIRSGASIESTAYWLCRG</sequence>
<dbReference type="AlphaFoldDB" id="A0A380PWC8"/>
<dbReference type="OrthoDB" id="6057229at2"/>
<dbReference type="GO" id="GO:0008080">
    <property type="term" value="F:N-acetyltransferase activity"/>
    <property type="evidence" value="ECO:0007669"/>
    <property type="project" value="InterPro"/>
</dbReference>
<keyword evidence="2 3" id="KW-0012">Acyltransferase</keyword>
<comment type="catalytic activity">
    <reaction evidence="3">
        <text>dTDP-4-amino-4,6-dideoxy-alpha-D-galactose + acetyl-CoA = dTDP-4-acetamido-4,6-dideoxy-alpha-D-galactose + CoA + H(+)</text>
        <dbReference type="Rhea" id="RHEA:34443"/>
        <dbReference type="ChEBI" id="CHEBI:15378"/>
        <dbReference type="ChEBI" id="CHEBI:57287"/>
        <dbReference type="ChEBI" id="CHEBI:57288"/>
        <dbReference type="ChEBI" id="CHEBI:68492"/>
        <dbReference type="ChEBI" id="CHEBI:68493"/>
        <dbReference type="EC" id="2.3.1.210"/>
    </reaction>
</comment>
<comment type="caution">
    <text evidence="3">Lacks conserved residue(s) required for the propagation of feature annotation.</text>
</comment>
<dbReference type="HAMAP" id="MF_02027">
    <property type="entry name" value="WecD_RffC"/>
    <property type="match status" value="1"/>
</dbReference>
<comment type="subunit">
    <text evidence="3">Homodimer.</text>
</comment>
<dbReference type="CDD" id="cd04301">
    <property type="entry name" value="NAT_SF"/>
    <property type="match status" value="1"/>
</dbReference>
<dbReference type="EMBL" id="UHJA01000001">
    <property type="protein sequence ID" value="SUP77896.1"/>
    <property type="molecule type" value="Genomic_DNA"/>
</dbReference>
<dbReference type="Pfam" id="PF00583">
    <property type="entry name" value="Acetyltransf_1"/>
    <property type="match status" value="1"/>
</dbReference>
<comment type="similarity">
    <text evidence="3">Belongs to the WecD family.</text>
</comment>
<dbReference type="InterPro" id="IPR050832">
    <property type="entry name" value="Bact_Acetyltransf"/>
</dbReference>
<dbReference type="Proteomes" id="UP000254835">
    <property type="component" value="Unassembled WGS sequence"/>
</dbReference>
<dbReference type="UniPathway" id="UPA00566"/>
<evidence type="ECO:0000256" key="1">
    <source>
        <dbReference type="ARBA" id="ARBA00022679"/>
    </source>
</evidence>
<dbReference type="InterPro" id="IPR012752">
    <property type="entry name" value="AcTrfase_WecD"/>
</dbReference>
<dbReference type="InterPro" id="IPR000182">
    <property type="entry name" value="GNAT_dom"/>
</dbReference>
<proteinExistence type="inferred from homology"/>
<dbReference type="PANTHER" id="PTHR43877:SF2">
    <property type="entry name" value="AMINOALKYLPHOSPHONATE N-ACETYLTRANSFERASE-RELATED"/>
    <property type="match status" value="1"/>
</dbReference>
<feature type="binding site" evidence="3">
    <location>
        <position position="232"/>
    </location>
    <ligand>
        <name>acetyl-CoA</name>
        <dbReference type="ChEBI" id="CHEBI:57288"/>
    </ligand>
</feature>
<evidence type="ECO:0000259" key="4">
    <source>
        <dbReference type="PROSITE" id="PS51186"/>
    </source>
</evidence>
<organism evidence="5 6">
    <name type="scientific">Yersinia frederiksenii</name>
    <dbReference type="NCBI Taxonomy" id="29484"/>
    <lineage>
        <taxon>Bacteria</taxon>
        <taxon>Pseudomonadati</taxon>
        <taxon>Pseudomonadota</taxon>
        <taxon>Gammaproteobacteria</taxon>
        <taxon>Enterobacterales</taxon>
        <taxon>Yersiniaceae</taxon>
        <taxon>Yersinia</taxon>
    </lineage>
</organism>
<gene>
    <name evidence="3" type="primary">wecD</name>
    <name evidence="5" type="ORF">NCTC11470_02982</name>
</gene>
<dbReference type="GO" id="GO:0009246">
    <property type="term" value="P:enterobacterial common antigen biosynthetic process"/>
    <property type="evidence" value="ECO:0007669"/>
    <property type="project" value="UniProtKB-UniRule"/>
</dbReference>
<dbReference type="PROSITE" id="PS51186">
    <property type="entry name" value="GNAT"/>
    <property type="match status" value="1"/>
</dbReference>
<keyword evidence="1 3" id="KW-0808">Transferase</keyword>
<dbReference type="EC" id="2.3.1.210" evidence="3"/>
<dbReference type="PANTHER" id="PTHR43877">
    <property type="entry name" value="AMINOALKYLPHOSPHONATE N-ACETYLTRANSFERASE-RELATED-RELATED"/>
    <property type="match status" value="1"/>
</dbReference>